<dbReference type="AlphaFoldDB" id="A0A3N0EDS6"/>
<gene>
    <name evidence="1" type="ORF">ED312_11940</name>
</gene>
<proteinExistence type="predicted"/>
<dbReference type="Proteomes" id="UP000267469">
    <property type="component" value="Unassembled WGS sequence"/>
</dbReference>
<reference evidence="1 2" key="1">
    <citation type="submission" date="2018-10" db="EMBL/GenBank/DDBJ databases">
        <title>Sinomicrobium pectinilyticum sp. nov., a pectinase-producing bacterium isolated from alkaline and saline soil, and emended description of the genus Sinomicrobium.</title>
        <authorList>
            <person name="Cheng B."/>
            <person name="Li C."/>
            <person name="Lai Q."/>
            <person name="Du M."/>
            <person name="Shao Z."/>
            <person name="Xu P."/>
            <person name="Yang C."/>
        </authorList>
    </citation>
    <scope>NUCLEOTIDE SEQUENCE [LARGE SCALE GENOMIC DNA]</scope>
    <source>
        <strain evidence="1 2">5DNS001</strain>
    </source>
</reference>
<accession>A0A3N0EDS6</accession>
<evidence type="ECO:0000313" key="2">
    <source>
        <dbReference type="Proteomes" id="UP000267469"/>
    </source>
</evidence>
<comment type="caution">
    <text evidence="1">The sequence shown here is derived from an EMBL/GenBank/DDBJ whole genome shotgun (WGS) entry which is preliminary data.</text>
</comment>
<organism evidence="1 2">
    <name type="scientific">Sinomicrobium pectinilyticum</name>
    <dbReference type="NCBI Taxonomy" id="1084421"/>
    <lineage>
        <taxon>Bacteria</taxon>
        <taxon>Pseudomonadati</taxon>
        <taxon>Bacteroidota</taxon>
        <taxon>Flavobacteriia</taxon>
        <taxon>Flavobacteriales</taxon>
        <taxon>Flavobacteriaceae</taxon>
        <taxon>Sinomicrobium</taxon>
    </lineage>
</organism>
<keyword evidence="2" id="KW-1185">Reference proteome</keyword>
<dbReference type="EMBL" id="RJTM01000085">
    <property type="protein sequence ID" value="RNL85961.1"/>
    <property type="molecule type" value="Genomic_DNA"/>
</dbReference>
<protein>
    <submittedName>
        <fullName evidence="1">Uncharacterized protein</fullName>
    </submittedName>
</protein>
<evidence type="ECO:0000313" key="1">
    <source>
        <dbReference type="EMBL" id="RNL85961.1"/>
    </source>
</evidence>
<sequence>MFQVYFRRGIISFTGVYVTGEGSPGVSGIPGMMSQISDRGGKSIAHSEVILFFLFSLRGGKKKLFLCQIGMSG</sequence>
<name>A0A3N0EDS6_SINP1</name>